<dbReference type="Proteomes" id="UP000321405">
    <property type="component" value="Unassembled WGS sequence"/>
</dbReference>
<proteinExistence type="predicted"/>
<dbReference type="PRINTS" id="PR00111">
    <property type="entry name" value="ABHYDROLASE"/>
</dbReference>
<dbReference type="InterPro" id="IPR029058">
    <property type="entry name" value="AB_hydrolase_fold"/>
</dbReference>
<name>A0A511BSE2_9PROT</name>
<dbReference type="AlphaFoldDB" id="A0A511BSE2"/>
<feature type="domain" description="Serine aminopeptidase S33" evidence="1">
    <location>
        <begin position="1"/>
        <end position="226"/>
    </location>
</feature>
<reference evidence="2 3" key="1">
    <citation type="submission" date="2019-07" db="EMBL/GenBank/DDBJ databases">
        <title>Whole genome shotgun sequence of Swaminathania salitolerans NBRC 104436.</title>
        <authorList>
            <person name="Hosoyama A."/>
            <person name="Uohara A."/>
            <person name="Ohji S."/>
            <person name="Ichikawa N."/>
        </authorList>
    </citation>
    <scope>NUCLEOTIDE SEQUENCE [LARGE SCALE GENOMIC DNA]</scope>
    <source>
        <strain evidence="2 3">NBRC 104436</strain>
    </source>
</reference>
<dbReference type="InterPro" id="IPR051044">
    <property type="entry name" value="MAG_DAG_Lipase"/>
</dbReference>
<sequence length="263" mass="28517">MHGFGDSRDAWEFSAPCLARQGIEVIAPDQRGFGETAHRGAWSGTARMVQDIREEARQLHAEAPDIPLFVMGESMGGALAALLATDRPDGTTRGFILVSPAIWKLDPVSRLVVDMLDLIAPEWIFTGAHAPGEHIATDNIAALRRLYFDPLTLHGFRLDLLRGLIDLMAAGQKAAPHVRAPLLVLYGDRDQMIPAPPMARFWADLPQDSRKDLIPGGHHLLLRDRDGARAVADIASWILAPDRLLPSGGDAAAAAWRAGDPAD</sequence>
<organism evidence="2 3">
    <name type="scientific">Swaminathania salitolerans</name>
    <dbReference type="NCBI Taxonomy" id="182838"/>
    <lineage>
        <taxon>Bacteria</taxon>
        <taxon>Pseudomonadati</taxon>
        <taxon>Pseudomonadota</taxon>
        <taxon>Alphaproteobacteria</taxon>
        <taxon>Acetobacterales</taxon>
        <taxon>Acetobacteraceae</taxon>
        <taxon>Swaminathania</taxon>
    </lineage>
</organism>
<dbReference type="SUPFAM" id="SSF53474">
    <property type="entry name" value="alpha/beta-Hydrolases"/>
    <property type="match status" value="1"/>
</dbReference>
<comment type="caution">
    <text evidence="2">The sequence shown here is derived from an EMBL/GenBank/DDBJ whole genome shotgun (WGS) entry which is preliminary data.</text>
</comment>
<dbReference type="InterPro" id="IPR000073">
    <property type="entry name" value="AB_hydrolase_1"/>
</dbReference>
<protein>
    <recommendedName>
        <fullName evidence="1">Serine aminopeptidase S33 domain-containing protein</fullName>
    </recommendedName>
</protein>
<evidence type="ECO:0000313" key="3">
    <source>
        <dbReference type="Proteomes" id="UP000321405"/>
    </source>
</evidence>
<accession>A0A511BSE2</accession>
<dbReference type="InterPro" id="IPR022742">
    <property type="entry name" value="Hydrolase_4"/>
</dbReference>
<dbReference type="Gene3D" id="3.40.50.1820">
    <property type="entry name" value="alpha/beta hydrolase"/>
    <property type="match status" value="1"/>
</dbReference>
<dbReference type="PANTHER" id="PTHR11614">
    <property type="entry name" value="PHOSPHOLIPASE-RELATED"/>
    <property type="match status" value="1"/>
</dbReference>
<dbReference type="Pfam" id="PF12146">
    <property type="entry name" value="Hydrolase_4"/>
    <property type="match status" value="1"/>
</dbReference>
<gene>
    <name evidence="2" type="ORF">SSA02_23680</name>
</gene>
<dbReference type="EMBL" id="BJVC01000006">
    <property type="protein sequence ID" value="GEL03205.1"/>
    <property type="molecule type" value="Genomic_DNA"/>
</dbReference>
<evidence type="ECO:0000259" key="1">
    <source>
        <dbReference type="Pfam" id="PF12146"/>
    </source>
</evidence>
<keyword evidence="3" id="KW-1185">Reference proteome</keyword>
<evidence type="ECO:0000313" key="2">
    <source>
        <dbReference type="EMBL" id="GEL03205.1"/>
    </source>
</evidence>